<dbReference type="WBParaSite" id="RSKR_0001147850.1">
    <property type="protein sequence ID" value="RSKR_0001147850.1"/>
    <property type="gene ID" value="RSKR_0001147850"/>
</dbReference>
<protein>
    <submittedName>
        <fullName evidence="2">Odorant-binding protein AgamOBP32</fullName>
    </submittedName>
</protein>
<accession>A0AC35UGQ2</accession>
<sequence>MNLMQNLMKDGSSQWTVDLVTPLQSLLAGKNDLKRRMETSCDTHNTFINCLNTCGPSKALENLKLGQESWDTICYAYDHDKDFKKQILPCWQKYGDQIAKQCHIHALMVQNSVLDLMQHGFKNFHNDLSNLCRSTSIYDKCYIWQTDRFCGEKGWVFLLKLSQKTSITLAKMLNQTGLLDKLPPDCEQWIKPEEYTEWHIERLKNFRQLRNSGLKINLVITSYIVLLFHIFLYSCT</sequence>
<reference evidence="2" key="1">
    <citation type="submission" date="2016-11" db="UniProtKB">
        <authorList>
            <consortium name="WormBaseParasite"/>
        </authorList>
    </citation>
    <scope>IDENTIFICATION</scope>
    <source>
        <strain evidence="2">KR3021</strain>
    </source>
</reference>
<proteinExistence type="predicted"/>
<organism evidence="1 2">
    <name type="scientific">Rhabditophanes sp. KR3021</name>
    <dbReference type="NCBI Taxonomy" id="114890"/>
    <lineage>
        <taxon>Eukaryota</taxon>
        <taxon>Metazoa</taxon>
        <taxon>Ecdysozoa</taxon>
        <taxon>Nematoda</taxon>
        <taxon>Chromadorea</taxon>
        <taxon>Rhabditida</taxon>
        <taxon>Tylenchina</taxon>
        <taxon>Panagrolaimomorpha</taxon>
        <taxon>Strongyloidoidea</taxon>
        <taxon>Alloionematidae</taxon>
        <taxon>Rhabditophanes</taxon>
    </lineage>
</organism>
<dbReference type="Proteomes" id="UP000095286">
    <property type="component" value="Unplaced"/>
</dbReference>
<evidence type="ECO:0000313" key="1">
    <source>
        <dbReference type="Proteomes" id="UP000095286"/>
    </source>
</evidence>
<evidence type="ECO:0000313" key="2">
    <source>
        <dbReference type="WBParaSite" id="RSKR_0001147850.1"/>
    </source>
</evidence>
<name>A0AC35UGQ2_9BILA</name>